<protein>
    <submittedName>
        <fullName evidence="5">PA14 domain protein</fullName>
    </submittedName>
</protein>
<dbReference type="SUPFAM" id="SSF51445">
    <property type="entry name" value="(Trans)glycosidases"/>
    <property type="match status" value="1"/>
</dbReference>
<evidence type="ECO:0000259" key="4">
    <source>
        <dbReference type="PROSITE" id="PS51820"/>
    </source>
</evidence>
<reference evidence="5 6" key="1">
    <citation type="journal article" date="2011" name="J. Bacteriol.">
        <title>Complete Genome Sequence of the Aerobic Marine Methanotroph Methylomonas methanica MC09.</title>
        <authorList>
            <person name="Boden R."/>
            <person name="Cunliffe M."/>
            <person name="Scanlan J."/>
            <person name="Moussard H."/>
            <person name="Kits K.D."/>
            <person name="Klotz M.G."/>
            <person name="Jetten M.S."/>
            <person name="Vuilleumier S."/>
            <person name="Han J."/>
            <person name="Peters L."/>
            <person name="Mikhailova N."/>
            <person name="Teshima H."/>
            <person name="Tapia R."/>
            <person name="Kyrpides N."/>
            <person name="Ivanova N."/>
            <person name="Pagani I."/>
            <person name="Cheng J.F."/>
            <person name="Goodwin L."/>
            <person name="Han C."/>
            <person name="Hauser L."/>
            <person name="Land M.L."/>
            <person name="Lapidus A."/>
            <person name="Lucas S."/>
            <person name="Pitluck S."/>
            <person name="Woyke T."/>
            <person name="Stein L."/>
            <person name="Murrell J.C."/>
        </authorList>
    </citation>
    <scope>NUCLEOTIDE SEQUENCE [LARGE SCALE GENOMIC DNA]</scope>
    <source>
        <strain evidence="5 6">MC09</strain>
    </source>
</reference>
<dbReference type="EMBL" id="CP002738">
    <property type="protein sequence ID" value="AEG02581.1"/>
    <property type="molecule type" value="Genomic_DNA"/>
</dbReference>
<keyword evidence="6" id="KW-1185">Reference proteome</keyword>
<evidence type="ECO:0000256" key="3">
    <source>
        <dbReference type="RuleBase" id="RU361153"/>
    </source>
</evidence>
<gene>
    <name evidence="5" type="ordered locus">Metme_4230</name>
</gene>
<dbReference type="Pfam" id="PF07691">
    <property type="entry name" value="PA14"/>
    <property type="match status" value="1"/>
</dbReference>
<reference evidence="6" key="3">
    <citation type="submission" date="2011-05" db="EMBL/GenBank/DDBJ databases">
        <title>Complete sequence of Methylomonas methanica MC09.</title>
        <authorList>
            <consortium name="US DOE Joint Genome Institute"/>
            <person name="Lucas S."/>
            <person name="Han J."/>
            <person name="Lapidus A."/>
            <person name="Cheng J.-F."/>
            <person name="Goodwin L."/>
            <person name="Pitluck S."/>
            <person name="Peters L."/>
            <person name="Mikhailova N."/>
            <person name="Teshima H."/>
            <person name="Han C."/>
            <person name="Tapia R."/>
            <person name="Land M."/>
            <person name="Hauser L."/>
            <person name="Kyrpides N."/>
            <person name="Ivanova N."/>
            <person name="Pagani I."/>
            <person name="Stein L."/>
            <person name="Woyke T."/>
        </authorList>
    </citation>
    <scope>NUCLEOTIDE SEQUENCE [LARGE SCALE GENOMIC DNA]</scope>
    <source>
        <strain evidence="6">MC09</strain>
    </source>
</reference>
<dbReference type="AlphaFoldDB" id="G0A238"/>
<dbReference type="SMART" id="SM00758">
    <property type="entry name" value="PA14"/>
    <property type="match status" value="1"/>
</dbReference>
<evidence type="ECO:0000256" key="1">
    <source>
        <dbReference type="ARBA" id="ARBA00022801"/>
    </source>
</evidence>
<dbReference type="GO" id="GO:0004553">
    <property type="term" value="F:hydrolase activity, hydrolyzing O-glycosyl compounds"/>
    <property type="evidence" value="ECO:0007669"/>
    <property type="project" value="InterPro"/>
</dbReference>
<dbReference type="InterPro" id="IPR037524">
    <property type="entry name" value="PA14/GLEYA"/>
</dbReference>
<organism evidence="5 6">
    <name type="scientific">Methylomonas methanica (strain DSM 25384 / MC09)</name>
    <dbReference type="NCBI Taxonomy" id="857087"/>
    <lineage>
        <taxon>Bacteria</taxon>
        <taxon>Pseudomonadati</taxon>
        <taxon>Pseudomonadota</taxon>
        <taxon>Gammaproteobacteria</taxon>
        <taxon>Methylococcales</taxon>
        <taxon>Methylococcaceae</taxon>
        <taxon>Methylomonas</taxon>
    </lineage>
</organism>
<sequence>MWAYKLLNVPALLFFSAHTLMSKFESVSIFNRNTRIALLALIAFQSANAHTFHTSGSALLDPCGVPFVVRGVNAGIAFPVDNNADSLEQITRTGANAVRLTFRWRINRSNPDLVNNALQKAAENHLLAIPSIWDASGDMNKLDFAVNFWTQPEMVAVLRRYEDNLLLNIGNEIGGGDVSFEEFTARYAQAVQKIRDAGLHMPLVVDAAAWGRGENYLLENANALIESDPDHNLLFSWHPWDQSAAPDDAIANQLKQRFKATVDAAAANNIPLLVGEFSSVGAQETGHVPYQYMMEYADTHNVGWLWWWWSSGATPDKHALTTNGAFGSWANVGEEVAMTSPYGINATAKRTHYLSSGSCAPGTQLEVESTPNRPKMLRARVMKGAEVLLYWQIIASNEKNFDIEVSSDNQQTWKLVKVLGPDSQKVAIGAAKEYIYTLDRSKYLDPNHGYDPSLNYSTDYWVRVGAYRASNAVAYSTPIKITTNSASGMCANNSSGSGLYAQYFDARYSWPGFTTIDPQIDFDWGTGSPNPSDPTAPKDHFAVAWYGSIQPPANGEYTFYTNSDDFATVWIDGVKILDNSGAFANGWAVGKVNLSAKQKHSILVEYREWDNSASMALYWGSNQFERQLVPSCVLFPE</sequence>
<proteinExistence type="inferred from homology"/>
<dbReference type="GO" id="GO:0009251">
    <property type="term" value="P:glucan catabolic process"/>
    <property type="evidence" value="ECO:0007669"/>
    <property type="project" value="TreeGrafter"/>
</dbReference>
<dbReference type="eggNOG" id="COG2730">
    <property type="taxonomic scope" value="Bacteria"/>
</dbReference>
<name>G0A238_METMM</name>
<dbReference type="Pfam" id="PF00150">
    <property type="entry name" value="Cellulase"/>
    <property type="match status" value="1"/>
</dbReference>
<keyword evidence="1 3" id="KW-0378">Hydrolase</keyword>
<dbReference type="InterPro" id="IPR013783">
    <property type="entry name" value="Ig-like_fold"/>
</dbReference>
<comment type="similarity">
    <text evidence="3">Belongs to the glycosyl hydrolase 5 (cellulase A) family.</text>
</comment>
<evidence type="ECO:0000313" key="6">
    <source>
        <dbReference type="Proteomes" id="UP000008888"/>
    </source>
</evidence>
<dbReference type="PANTHER" id="PTHR34142">
    <property type="entry name" value="ENDO-BETA-1,4-GLUCANASE A"/>
    <property type="match status" value="1"/>
</dbReference>
<dbReference type="RefSeq" id="WP_013820796.1">
    <property type="nucleotide sequence ID" value="NC_015572.1"/>
</dbReference>
<dbReference type="InterPro" id="IPR017853">
    <property type="entry name" value="GH"/>
</dbReference>
<dbReference type="PROSITE" id="PS51820">
    <property type="entry name" value="PA14"/>
    <property type="match status" value="1"/>
</dbReference>
<evidence type="ECO:0000313" key="5">
    <source>
        <dbReference type="EMBL" id="AEG02581.1"/>
    </source>
</evidence>
<dbReference type="Proteomes" id="UP000008888">
    <property type="component" value="Chromosome"/>
</dbReference>
<dbReference type="HOGENOM" id="CLU_429495_0_0_6"/>
<evidence type="ECO:0000256" key="2">
    <source>
        <dbReference type="ARBA" id="ARBA00023295"/>
    </source>
</evidence>
<accession>G0A238</accession>
<dbReference type="Gene3D" id="2.60.40.10">
    <property type="entry name" value="Immunoglobulins"/>
    <property type="match status" value="1"/>
</dbReference>
<dbReference type="KEGG" id="mmt:Metme_4230"/>
<feature type="domain" description="PA14" evidence="4">
    <location>
        <begin position="494"/>
        <end position="633"/>
    </location>
</feature>
<dbReference type="SUPFAM" id="SSF56988">
    <property type="entry name" value="Anthrax protective antigen"/>
    <property type="match status" value="1"/>
</dbReference>
<dbReference type="InterPro" id="IPR001547">
    <property type="entry name" value="Glyco_hydro_5"/>
</dbReference>
<keyword evidence="2 3" id="KW-0326">Glycosidase</keyword>
<dbReference type="PANTHER" id="PTHR34142:SF1">
    <property type="entry name" value="GLYCOSIDE HYDROLASE FAMILY 5 DOMAIN-CONTAINING PROTEIN"/>
    <property type="match status" value="1"/>
</dbReference>
<dbReference type="Gene3D" id="3.20.20.80">
    <property type="entry name" value="Glycosidases"/>
    <property type="match status" value="1"/>
</dbReference>
<dbReference type="InterPro" id="IPR011658">
    <property type="entry name" value="PA14_dom"/>
</dbReference>
<reference key="2">
    <citation type="submission" date="2011-05" db="EMBL/GenBank/DDBJ databases">
        <title>Complete genome sequence of the aerobic marine methanotroph Methylomonas methanica MC09.</title>
        <authorList>
            <person name="Boden R."/>
            <person name="Cunliffe M."/>
            <person name="Scanlan J."/>
            <person name="Moussard H."/>
            <person name="Kits K.D."/>
            <person name="Klotz M."/>
            <person name="Jetten M."/>
            <person name="Vuilleumier S."/>
            <person name="Han J."/>
            <person name="Peters L."/>
            <person name="Mikhailova N."/>
            <person name="Teshima H."/>
            <person name="Tapia R."/>
            <person name="Kyrpides N."/>
            <person name="Ivanova N."/>
            <person name="Pagani I."/>
            <person name="Cheng J.-F."/>
            <person name="Goodwin L."/>
            <person name="Han C."/>
            <person name="Hauser L."/>
            <person name="Land M."/>
            <person name="Lapidus A."/>
            <person name="Lucas S."/>
            <person name="Pitluck S."/>
            <person name="Woyke T."/>
            <person name="Stein L.Y."/>
            <person name="Murrell C."/>
        </authorList>
    </citation>
    <scope>NUCLEOTIDE SEQUENCE</scope>
    <source>
        <strain>MC09</strain>
    </source>
</reference>
<dbReference type="STRING" id="857087.Metme_4230"/>
<dbReference type="Gene3D" id="3.90.182.10">
    <property type="entry name" value="Toxin - Anthrax Protective Antigen,domain 1"/>
    <property type="match status" value="1"/>
</dbReference>
<dbReference type="OrthoDB" id="5694345at2"/>